<sequence>MPLKAEPILPRFGAVCSGLDLTRPLGPDEVKQVTDAMDQWGVCIFRDTGMNDEQHVQFSRNFGYLERVPKREGMKMRLPYRELFDASNLNSNGEITRDEAAIQYRKGDRLWHTDSAFLEKRTSYSLLLAHQVPGKGGETWFADTRSAYEDLSPQMKELLEGKIGINSLWWSRKQAGADIPDEEIESRFMAKHPLVHVHKGSGRKALFIAAHTMDVEGMDKAQGRALIRELIDHCTQPQYTFSVQWHPGDLVIWDNLCSMHRGGDFDYTNEKRDMRRTTVREGTEPHTMETGDDPYTELFSRSPKVVDIQGARASGR</sequence>
<evidence type="ECO:0000256" key="3">
    <source>
        <dbReference type="ARBA" id="ARBA00022964"/>
    </source>
</evidence>
<reference evidence="8" key="1">
    <citation type="submission" date="2015-05" db="EMBL/GenBank/DDBJ databases">
        <title>The complete genome of Altererythrobacter atlanticus strain 26DY36.</title>
        <authorList>
            <person name="Wu Y.-H."/>
            <person name="Cheng H."/>
            <person name="Wu X.-W."/>
        </authorList>
    </citation>
    <scope>NUCLEOTIDE SEQUENCE [LARGE SCALE GENOMIC DNA]</scope>
    <source>
        <strain evidence="8">26DY36</strain>
    </source>
</reference>
<evidence type="ECO:0000259" key="7">
    <source>
        <dbReference type="Pfam" id="PF02668"/>
    </source>
</evidence>
<dbReference type="STRING" id="1267766.WYH_02993"/>
<accession>A0A0F7KWC1</accession>
<dbReference type="PANTHER" id="PTHR43779:SF3">
    <property type="entry name" value="(3R)-3-[(CARBOXYMETHYL)AMINO]FATTY ACID OXYGENASE_DECARBOXYLASE"/>
    <property type="match status" value="1"/>
</dbReference>
<evidence type="ECO:0000256" key="1">
    <source>
        <dbReference type="ARBA" id="ARBA00005896"/>
    </source>
</evidence>
<organism evidence="8 9">
    <name type="scientific">Croceibacterium atlanticum</name>
    <dbReference type="NCBI Taxonomy" id="1267766"/>
    <lineage>
        <taxon>Bacteria</taxon>
        <taxon>Pseudomonadati</taxon>
        <taxon>Pseudomonadota</taxon>
        <taxon>Alphaproteobacteria</taxon>
        <taxon>Sphingomonadales</taxon>
        <taxon>Erythrobacteraceae</taxon>
        <taxon>Croceibacterium</taxon>
    </lineage>
</organism>
<keyword evidence="5" id="KW-0408">Iron</keyword>
<dbReference type="OrthoDB" id="7209371at2"/>
<keyword evidence="9" id="KW-1185">Reference proteome</keyword>
<feature type="domain" description="TauD/TfdA-like" evidence="7">
    <location>
        <begin position="5"/>
        <end position="278"/>
    </location>
</feature>
<dbReference type="EMBL" id="CP011452">
    <property type="protein sequence ID" value="AKH44014.1"/>
    <property type="molecule type" value="Genomic_DNA"/>
</dbReference>
<name>A0A0F7KWC1_9SPHN</name>
<proteinExistence type="inferred from homology"/>
<gene>
    <name evidence="8" type="primary">tfdA_4</name>
    <name evidence="8" type="ORF">WYH_02993</name>
</gene>
<dbReference type="GO" id="GO:0016706">
    <property type="term" value="F:2-oxoglutarate-dependent dioxygenase activity"/>
    <property type="evidence" value="ECO:0007669"/>
    <property type="project" value="UniProtKB-ARBA"/>
</dbReference>
<dbReference type="Proteomes" id="UP000034392">
    <property type="component" value="Chromosome"/>
</dbReference>
<dbReference type="AlphaFoldDB" id="A0A0F7KWC1"/>
<evidence type="ECO:0000313" key="9">
    <source>
        <dbReference type="Proteomes" id="UP000034392"/>
    </source>
</evidence>
<dbReference type="InterPro" id="IPR003819">
    <property type="entry name" value="TauD/TfdA-like"/>
</dbReference>
<dbReference type="RefSeq" id="WP_046904431.1">
    <property type="nucleotide sequence ID" value="NZ_CP011452.2"/>
</dbReference>
<keyword evidence="2" id="KW-0479">Metal-binding</keyword>
<dbReference type="SUPFAM" id="SSF51197">
    <property type="entry name" value="Clavaminate synthase-like"/>
    <property type="match status" value="1"/>
</dbReference>
<dbReference type="InterPro" id="IPR051178">
    <property type="entry name" value="TfdA_dioxygenase"/>
</dbReference>
<feature type="region of interest" description="Disordered" evidence="6">
    <location>
        <begin position="277"/>
        <end position="300"/>
    </location>
</feature>
<evidence type="ECO:0000256" key="2">
    <source>
        <dbReference type="ARBA" id="ARBA00022723"/>
    </source>
</evidence>
<dbReference type="PATRIC" id="fig|1267766.3.peg.3029"/>
<evidence type="ECO:0000313" key="8">
    <source>
        <dbReference type="EMBL" id="AKH44014.1"/>
    </source>
</evidence>
<evidence type="ECO:0000256" key="5">
    <source>
        <dbReference type="ARBA" id="ARBA00023004"/>
    </source>
</evidence>
<dbReference type="KEGG" id="aay:WYH_02993"/>
<keyword evidence="3 8" id="KW-0223">Dioxygenase</keyword>
<evidence type="ECO:0000256" key="4">
    <source>
        <dbReference type="ARBA" id="ARBA00023002"/>
    </source>
</evidence>
<dbReference type="PANTHER" id="PTHR43779">
    <property type="entry name" value="DIOXYGENASE RV0097-RELATED"/>
    <property type="match status" value="1"/>
</dbReference>
<dbReference type="Gene3D" id="3.60.130.10">
    <property type="entry name" value="Clavaminate synthase-like"/>
    <property type="match status" value="1"/>
</dbReference>
<dbReference type="EC" id="1.14.11.-" evidence="8"/>
<keyword evidence="4 8" id="KW-0560">Oxidoreductase</keyword>
<dbReference type="Pfam" id="PF02668">
    <property type="entry name" value="TauD"/>
    <property type="match status" value="1"/>
</dbReference>
<dbReference type="InterPro" id="IPR042098">
    <property type="entry name" value="TauD-like_sf"/>
</dbReference>
<evidence type="ECO:0000256" key="6">
    <source>
        <dbReference type="SAM" id="MobiDB-lite"/>
    </source>
</evidence>
<feature type="compositionally biased region" description="Basic and acidic residues" evidence="6">
    <location>
        <begin position="277"/>
        <end position="289"/>
    </location>
</feature>
<dbReference type="GO" id="GO:0046872">
    <property type="term" value="F:metal ion binding"/>
    <property type="evidence" value="ECO:0007669"/>
    <property type="project" value="UniProtKB-KW"/>
</dbReference>
<protein>
    <submittedName>
        <fullName evidence="8">Alpha-ketoglutarate-dependent 2,4-dichlorophenoxyacetate dioxygenase</fullName>
        <ecNumber evidence="8">1.14.11.-</ecNumber>
    </submittedName>
</protein>
<comment type="similarity">
    <text evidence="1">Belongs to the TfdA dioxygenase family.</text>
</comment>